<evidence type="ECO:0000313" key="9">
    <source>
        <dbReference type="Proteomes" id="UP000063429"/>
    </source>
</evidence>
<comment type="similarity">
    <text evidence="1">Belongs to the membrane fusion protein (MFP) (TC 8.A.1) family.</text>
</comment>
<evidence type="ECO:0000256" key="1">
    <source>
        <dbReference type="ARBA" id="ARBA00009477"/>
    </source>
</evidence>
<evidence type="ECO:0000259" key="7">
    <source>
        <dbReference type="Pfam" id="PF25963"/>
    </source>
</evidence>
<dbReference type="RefSeq" id="WP_053199167.1">
    <property type="nucleotide sequence ID" value="NZ_CP011409.1"/>
</dbReference>
<sequence>MSVKSIFRFLITALIFLAAIFLAWSLWQHYMVSPWTRDGRVRADVVNIAPDVAGQVVDLPVRDNQLVHKGDLLMQIDPARYQLALQQAEAALAARKADLDMRRAQARRRADLDSLVVSRENREDAGSQVAGAEAQYQVAIAQRDSARLNLDRTKVIAPVDGYITNLSVRRGDYASAGAAKIAIIDSHSFWVYGYFEETKLPYVAVGDKAKIQLINGATLRGHVDSISHGIYDRDNPQSRELLADVNPTFNWVRLAQRIPVRIHIDEVPKDVLLAAGLTCTVTLEPGSRKDVK</sequence>
<reference evidence="9" key="1">
    <citation type="journal article" date="2015" name="Genome Announc.">
        <title>Complete Genome Sequence of Herbaspirillum hiltneri N3 (DSM 17495), Isolated from Surface-Sterilized Wheat Roots.</title>
        <authorList>
            <person name="Guizelini D."/>
            <person name="Saizaki P.M."/>
            <person name="Coimbra N.A."/>
            <person name="Weiss V.A."/>
            <person name="Faoro H."/>
            <person name="Sfeir M.Z."/>
            <person name="Baura V.A."/>
            <person name="Monteiro R.A."/>
            <person name="Chubatsu L.S."/>
            <person name="Souza E.M."/>
            <person name="Cruz L.M."/>
            <person name="Pedrosa F.O."/>
            <person name="Raittz R.T."/>
            <person name="Marchaukoski J.N."/>
            <person name="Steffens M.B."/>
        </authorList>
    </citation>
    <scope>NUCLEOTIDE SEQUENCE [LARGE SCALE GENOMIC DNA]</scope>
    <source>
        <strain evidence="9">N3</strain>
    </source>
</reference>
<evidence type="ECO:0000256" key="5">
    <source>
        <dbReference type="SAM" id="Phobius"/>
    </source>
</evidence>
<dbReference type="Proteomes" id="UP000063429">
    <property type="component" value="Chromosome"/>
</dbReference>
<dbReference type="InterPro" id="IPR050393">
    <property type="entry name" value="MFP_Efflux_Pump"/>
</dbReference>
<evidence type="ECO:0000313" key="8">
    <source>
        <dbReference type="EMBL" id="AKZ64030.1"/>
    </source>
</evidence>
<dbReference type="Gene3D" id="2.40.50.100">
    <property type="match status" value="1"/>
</dbReference>
<keyword evidence="2 5" id="KW-0812">Transmembrane</keyword>
<dbReference type="Gene3D" id="2.40.30.170">
    <property type="match status" value="1"/>
</dbReference>
<dbReference type="EMBL" id="CP011409">
    <property type="protein sequence ID" value="AKZ64030.1"/>
    <property type="molecule type" value="Genomic_DNA"/>
</dbReference>
<dbReference type="PANTHER" id="PTHR30367">
    <property type="entry name" value="P-HYDROXYBENZOIC ACID EFFLUX PUMP SUBUNIT AAEA-RELATED"/>
    <property type="match status" value="1"/>
</dbReference>
<evidence type="ECO:0000256" key="4">
    <source>
        <dbReference type="ARBA" id="ARBA00023136"/>
    </source>
</evidence>
<gene>
    <name evidence="8" type="ORF">F506_16400</name>
</gene>
<dbReference type="InterPro" id="IPR058634">
    <property type="entry name" value="AaeA-lik-b-barrel"/>
</dbReference>
<accession>A0ABM5V3B7</accession>
<dbReference type="SUPFAM" id="SSF111369">
    <property type="entry name" value="HlyD-like secretion proteins"/>
    <property type="match status" value="1"/>
</dbReference>
<protein>
    <submittedName>
        <fullName evidence="8">Membrane protein</fullName>
    </submittedName>
</protein>
<feature type="transmembrane region" description="Helical" evidence="5">
    <location>
        <begin position="6"/>
        <end position="27"/>
    </location>
</feature>
<keyword evidence="4 5" id="KW-0472">Membrane</keyword>
<evidence type="ECO:0000259" key="6">
    <source>
        <dbReference type="Pfam" id="PF25917"/>
    </source>
</evidence>
<feature type="domain" description="Multidrug resistance protein MdtA-like barrel-sandwich hybrid" evidence="6">
    <location>
        <begin position="45"/>
        <end position="185"/>
    </location>
</feature>
<dbReference type="Pfam" id="PF25917">
    <property type="entry name" value="BSH_RND"/>
    <property type="match status" value="1"/>
</dbReference>
<name>A0ABM5V3B7_9BURK</name>
<dbReference type="NCBIfam" id="TIGR01730">
    <property type="entry name" value="RND_mfp"/>
    <property type="match status" value="1"/>
</dbReference>
<feature type="domain" description="p-hydroxybenzoic acid efflux pump subunit AaeA-like beta-barrel" evidence="7">
    <location>
        <begin position="188"/>
        <end position="283"/>
    </location>
</feature>
<evidence type="ECO:0000256" key="2">
    <source>
        <dbReference type="ARBA" id="ARBA00022692"/>
    </source>
</evidence>
<proteinExistence type="inferred from homology"/>
<keyword evidence="3 5" id="KW-1133">Transmembrane helix</keyword>
<dbReference type="PANTHER" id="PTHR30367:SF12">
    <property type="entry name" value="P-HYDROXYBENZOIC ACID EFFLUX PUMP SUBUNIT AAEA"/>
    <property type="match status" value="1"/>
</dbReference>
<organism evidence="8 9">
    <name type="scientific">Herbaspirillum hiltneri N3</name>
    <dbReference type="NCBI Taxonomy" id="1262470"/>
    <lineage>
        <taxon>Bacteria</taxon>
        <taxon>Pseudomonadati</taxon>
        <taxon>Pseudomonadota</taxon>
        <taxon>Betaproteobacteria</taxon>
        <taxon>Burkholderiales</taxon>
        <taxon>Oxalobacteraceae</taxon>
        <taxon>Herbaspirillum</taxon>
    </lineage>
</organism>
<keyword evidence="9" id="KW-1185">Reference proteome</keyword>
<dbReference type="InterPro" id="IPR058625">
    <property type="entry name" value="MdtA-like_BSH"/>
</dbReference>
<dbReference type="InterPro" id="IPR006143">
    <property type="entry name" value="RND_pump_MFP"/>
</dbReference>
<dbReference type="Pfam" id="PF25963">
    <property type="entry name" value="Beta-barrel_AAEA"/>
    <property type="match status" value="1"/>
</dbReference>
<evidence type="ECO:0000256" key="3">
    <source>
        <dbReference type="ARBA" id="ARBA00022989"/>
    </source>
</evidence>